<dbReference type="PRINTS" id="PR00412">
    <property type="entry name" value="EPOXHYDRLASE"/>
</dbReference>
<dbReference type="EMBL" id="PKPP01004033">
    <property type="protein sequence ID" value="PWA66415.1"/>
    <property type="molecule type" value="Genomic_DNA"/>
</dbReference>
<dbReference type="PANTHER" id="PTHR43689">
    <property type="entry name" value="HYDROLASE"/>
    <property type="match status" value="1"/>
</dbReference>
<evidence type="ECO:0000313" key="5">
    <source>
        <dbReference type="Proteomes" id="UP000245207"/>
    </source>
</evidence>
<feature type="region of interest" description="Disordered" evidence="1">
    <location>
        <begin position="450"/>
        <end position="485"/>
    </location>
</feature>
<keyword evidence="2" id="KW-1133">Transmembrane helix</keyword>
<accession>A0A2U1MYS8</accession>
<keyword evidence="2" id="KW-0812">Transmembrane</keyword>
<dbReference type="InterPro" id="IPR000073">
    <property type="entry name" value="AB_hydrolase_1"/>
</dbReference>
<reference evidence="4 5" key="1">
    <citation type="journal article" date="2018" name="Mol. Plant">
        <title>The genome of Artemisia annua provides insight into the evolution of Asteraceae family and artemisinin biosynthesis.</title>
        <authorList>
            <person name="Shen Q."/>
            <person name="Zhang L."/>
            <person name="Liao Z."/>
            <person name="Wang S."/>
            <person name="Yan T."/>
            <person name="Shi P."/>
            <person name="Liu M."/>
            <person name="Fu X."/>
            <person name="Pan Q."/>
            <person name="Wang Y."/>
            <person name="Lv Z."/>
            <person name="Lu X."/>
            <person name="Zhang F."/>
            <person name="Jiang W."/>
            <person name="Ma Y."/>
            <person name="Chen M."/>
            <person name="Hao X."/>
            <person name="Li L."/>
            <person name="Tang Y."/>
            <person name="Lv G."/>
            <person name="Zhou Y."/>
            <person name="Sun X."/>
            <person name="Brodelius P.E."/>
            <person name="Rose J.K.C."/>
            <person name="Tang K."/>
        </authorList>
    </citation>
    <scope>NUCLEOTIDE SEQUENCE [LARGE SCALE GENOMIC DNA]</scope>
    <source>
        <strain evidence="5">cv. Huhao1</strain>
        <tissue evidence="4">Leaf</tissue>
    </source>
</reference>
<sequence>MFSTFKRNKDPLFQLSQILTLLQTPSMATEEPNSSNKPKHKPSPPTPNPFSFWFYFTISVSLITLIFITITSLTTKNDPKTWFLTLPTNLRTHYSNGRIIKVQTNPHGTPIEVFTIENGPKGSSQNVLFVHGFGCSSYVFSNVIKGLGKKGVRAVAIDLPGFGFSDKYETVSEMKVLGGFGKLVELYKEIKEKGVFWGFDQLVEQGYVNYDYAENEVRVSRVESLKVIELSPDEMGRVLRDVIETLGLESVDLVFHDSAFNLGANWVAKNLRFIRSVTLIDSAPNQTAFPLWLLKFPVVREFVSGFRFVFGKVIEGCCTKSGGGLDAESHRLLLKGRDGWKSVIGMGNKMNSSFDIAEWGKLYGVEKLPMQVIWSSGWSEEWVKLGREVANMLSHSNFVTHSGGRWPQEDTADELAESIHNFVSRLPEPLKAAKKKEPLPDRILEMRDEATSDVRSHGFGSHDHSHGHGHEVGYPSGYGLGHEFS</sequence>
<keyword evidence="5" id="KW-1185">Reference proteome</keyword>
<feature type="compositionally biased region" description="Gly residues" evidence="1">
    <location>
        <begin position="476"/>
        <end position="485"/>
    </location>
</feature>
<organism evidence="4 5">
    <name type="scientific">Artemisia annua</name>
    <name type="common">Sweet wormwood</name>
    <dbReference type="NCBI Taxonomy" id="35608"/>
    <lineage>
        <taxon>Eukaryota</taxon>
        <taxon>Viridiplantae</taxon>
        <taxon>Streptophyta</taxon>
        <taxon>Embryophyta</taxon>
        <taxon>Tracheophyta</taxon>
        <taxon>Spermatophyta</taxon>
        <taxon>Magnoliopsida</taxon>
        <taxon>eudicotyledons</taxon>
        <taxon>Gunneridae</taxon>
        <taxon>Pentapetalae</taxon>
        <taxon>asterids</taxon>
        <taxon>campanulids</taxon>
        <taxon>Asterales</taxon>
        <taxon>Asteraceae</taxon>
        <taxon>Asteroideae</taxon>
        <taxon>Anthemideae</taxon>
        <taxon>Artemisiinae</taxon>
        <taxon>Artemisia</taxon>
    </lineage>
</organism>
<feature type="region of interest" description="Disordered" evidence="1">
    <location>
        <begin position="26"/>
        <end position="45"/>
    </location>
</feature>
<dbReference type="OrthoDB" id="6431331at2759"/>
<proteinExistence type="predicted"/>
<gene>
    <name evidence="4" type="ORF">CTI12_AA330090</name>
</gene>
<evidence type="ECO:0000256" key="1">
    <source>
        <dbReference type="SAM" id="MobiDB-lite"/>
    </source>
</evidence>
<keyword evidence="2" id="KW-0472">Membrane</keyword>
<protein>
    <recommendedName>
        <fullName evidence="3">AB hydrolase-1 domain-containing protein</fullName>
    </recommendedName>
</protein>
<dbReference type="PANTHER" id="PTHR43689:SF8">
    <property type="entry name" value="ALPHA_BETA-HYDROLASES SUPERFAMILY PROTEIN"/>
    <property type="match status" value="1"/>
</dbReference>
<dbReference type="Pfam" id="PF00561">
    <property type="entry name" value="Abhydrolase_1"/>
    <property type="match status" value="1"/>
</dbReference>
<dbReference type="GO" id="GO:0016787">
    <property type="term" value="F:hydrolase activity"/>
    <property type="evidence" value="ECO:0007669"/>
    <property type="project" value="UniProtKB-ARBA"/>
</dbReference>
<feature type="domain" description="AB hydrolase-1" evidence="3">
    <location>
        <begin position="127"/>
        <end position="293"/>
    </location>
</feature>
<dbReference type="Proteomes" id="UP000245207">
    <property type="component" value="Unassembled WGS sequence"/>
</dbReference>
<feature type="compositionally biased region" description="Basic and acidic residues" evidence="1">
    <location>
        <begin position="450"/>
        <end position="471"/>
    </location>
</feature>
<comment type="caution">
    <text evidence="4">The sequence shown here is derived from an EMBL/GenBank/DDBJ whole genome shotgun (WGS) entry which is preliminary data.</text>
</comment>
<dbReference type="Gene3D" id="3.40.50.1820">
    <property type="entry name" value="alpha/beta hydrolase"/>
    <property type="match status" value="1"/>
</dbReference>
<feature type="transmembrane region" description="Helical" evidence="2">
    <location>
        <begin position="52"/>
        <end position="73"/>
    </location>
</feature>
<evidence type="ECO:0000259" key="3">
    <source>
        <dbReference type="Pfam" id="PF00561"/>
    </source>
</evidence>
<evidence type="ECO:0000256" key="2">
    <source>
        <dbReference type="SAM" id="Phobius"/>
    </source>
</evidence>
<dbReference type="InterPro" id="IPR000639">
    <property type="entry name" value="Epox_hydrolase-like"/>
</dbReference>
<dbReference type="STRING" id="35608.A0A2U1MYS8"/>
<evidence type="ECO:0000313" key="4">
    <source>
        <dbReference type="EMBL" id="PWA66415.1"/>
    </source>
</evidence>
<name>A0A2U1MYS8_ARTAN</name>
<dbReference type="InterPro" id="IPR029058">
    <property type="entry name" value="AB_hydrolase_fold"/>
</dbReference>
<dbReference type="AlphaFoldDB" id="A0A2U1MYS8"/>
<dbReference type="SUPFAM" id="SSF53474">
    <property type="entry name" value="alpha/beta-Hydrolases"/>
    <property type="match status" value="1"/>
</dbReference>